<proteinExistence type="predicted"/>
<keyword evidence="4" id="KW-1185">Reference proteome</keyword>
<keyword evidence="1" id="KW-0067">ATP-binding</keyword>
<dbReference type="PANTHER" id="PTHR21621">
    <property type="entry name" value="RIBOSOMAL PROTEIN S6 MODIFICATION PROTEIN"/>
    <property type="match status" value="1"/>
</dbReference>
<keyword evidence="1" id="KW-0547">Nucleotide-binding</keyword>
<dbReference type="GO" id="GO:0046872">
    <property type="term" value="F:metal ion binding"/>
    <property type="evidence" value="ECO:0007669"/>
    <property type="project" value="InterPro"/>
</dbReference>
<evidence type="ECO:0000313" key="3">
    <source>
        <dbReference type="EMBL" id="GAX18166.1"/>
    </source>
</evidence>
<dbReference type="GO" id="GO:0005737">
    <property type="term" value="C:cytoplasm"/>
    <property type="evidence" value="ECO:0007669"/>
    <property type="project" value="TreeGrafter"/>
</dbReference>
<dbReference type="GO" id="GO:0005524">
    <property type="term" value="F:ATP binding"/>
    <property type="evidence" value="ECO:0007669"/>
    <property type="project" value="UniProtKB-UniRule"/>
</dbReference>
<organism evidence="3 4">
    <name type="scientific">Fistulifera solaris</name>
    <name type="common">Oleaginous diatom</name>
    <dbReference type="NCBI Taxonomy" id="1519565"/>
    <lineage>
        <taxon>Eukaryota</taxon>
        <taxon>Sar</taxon>
        <taxon>Stramenopiles</taxon>
        <taxon>Ochrophyta</taxon>
        <taxon>Bacillariophyta</taxon>
        <taxon>Bacillariophyceae</taxon>
        <taxon>Bacillariophycidae</taxon>
        <taxon>Naviculales</taxon>
        <taxon>Naviculaceae</taxon>
        <taxon>Fistulifera</taxon>
    </lineage>
</organism>
<dbReference type="Proteomes" id="UP000198406">
    <property type="component" value="Unassembled WGS sequence"/>
</dbReference>
<dbReference type="PANTHER" id="PTHR21621:SF0">
    <property type="entry name" value="BETA-CITRYLGLUTAMATE SYNTHASE B-RELATED"/>
    <property type="match status" value="1"/>
</dbReference>
<dbReference type="InParanoid" id="A0A1Z5JW98"/>
<dbReference type="PROSITE" id="PS50975">
    <property type="entry name" value="ATP_GRASP"/>
    <property type="match status" value="1"/>
</dbReference>
<evidence type="ECO:0000259" key="2">
    <source>
        <dbReference type="PROSITE" id="PS50975"/>
    </source>
</evidence>
<dbReference type="EMBL" id="BDSP01000124">
    <property type="protein sequence ID" value="GAX18166.1"/>
    <property type="molecule type" value="Genomic_DNA"/>
</dbReference>
<gene>
    <name evidence="3" type="ORF">FisN_25Hh149</name>
</gene>
<name>A0A1Z5JW98_FISSO</name>
<dbReference type="SUPFAM" id="SSF56059">
    <property type="entry name" value="Glutathione synthetase ATP-binding domain-like"/>
    <property type="match status" value="1"/>
</dbReference>
<accession>A0A1Z5JW98</accession>
<dbReference type="InterPro" id="IPR011761">
    <property type="entry name" value="ATP-grasp"/>
</dbReference>
<evidence type="ECO:0000256" key="1">
    <source>
        <dbReference type="PROSITE-ProRule" id="PRU00409"/>
    </source>
</evidence>
<dbReference type="GO" id="GO:0018169">
    <property type="term" value="F:ribosomal S6-glutamic acid ligase activity"/>
    <property type="evidence" value="ECO:0007669"/>
    <property type="project" value="TreeGrafter"/>
</dbReference>
<reference evidence="3 4" key="1">
    <citation type="journal article" date="2015" name="Plant Cell">
        <title>Oil accumulation by the oleaginous diatom Fistulifera solaris as revealed by the genome and transcriptome.</title>
        <authorList>
            <person name="Tanaka T."/>
            <person name="Maeda Y."/>
            <person name="Veluchamy A."/>
            <person name="Tanaka M."/>
            <person name="Abida H."/>
            <person name="Marechal E."/>
            <person name="Bowler C."/>
            <person name="Muto M."/>
            <person name="Sunaga Y."/>
            <person name="Tanaka M."/>
            <person name="Yoshino T."/>
            <person name="Taniguchi T."/>
            <person name="Fukuda Y."/>
            <person name="Nemoto M."/>
            <person name="Matsumoto M."/>
            <person name="Wong P.S."/>
            <person name="Aburatani S."/>
            <person name="Fujibuchi W."/>
        </authorList>
    </citation>
    <scope>NUCLEOTIDE SEQUENCE [LARGE SCALE GENOMIC DNA]</scope>
    <source>
        <strain evidence="3 4">JPCC DA0580</strain>
    </source>
</reference>
<dbReference type="OrthoDB" id="45864at2759"/>
<dbReference type="AlphaFoldDB" id="A0A1Z5JW98"/>
<sequence>MTFILLTLDKDRHGIWVTRLAECLEQHGTIIQILSIEEILHGTTDQILKKHHWKGIINRVSDAADPILFKSVVAFLQAARVMGIAIWNGPDAYSLCGNKWCHHILFQQAGLVAPTTTVTFGSKSLPKDHTTAFSENEPLLAKPNAGGFGVGVQLVDPQERNDLPSSSDNVTLLQQYFPTDHIYRVWFSRGRVQCGVVRSVRGESDFTTGCTGQVCTKRPAQNNEALFVSEDIQREIKSLCRLVPDAHSGSVEFLYDEKGRRLYFDLNLLSTLPLPETIQNSALVWGADYDPWKQQANEILSFFGDHII</sequence>
<protein>
    <recommendedName>
        <fullName evidence="2">ATP-grasp domain-containing protein</fullName>
    </recommendedName>
</protein>
<evidence type="ECO:0000313" key="4">
    <source>
        <dbReference type="Proteomes" id="UP000198406"/>
    </source>
</evidence>
<comment type="caution">
    <text evidence="3">The sequence shown here is derived from an EMBL/GenBank/DDBJ whole genome shotgun (WGS) entry which is preliminary data.</text>
</comment>
<feature type="domain" description="ATP-grasp" evidence="2">
    <location>
        <begin position="103"/>
        <end position="300"/>
    </location>
</feature>